<dbReference type="AlphaFoldDB" id="A0A484ZIE5"/>
<dbReference type="NCBIfam" id="TIGR00724">
    <property type="entry name" value="urea_amlyse_rel"/>
    <property type="match status" value="1"/>
</dbReference>
<evidence type="ECO:0000256" key="2">
    <source>
        <dbReference type="ARBA" id="ARBA00022801"/>
    </source>
</evidence>
<dbReference type="NCBIfam" id="TIGR00370">
    <property type="entry name" value="5-oxoprolinase subunit PxpB"/>
    <property type="match status" value="1"/>
</dbReference>
<dbReference type="SUPFAM" id="SSF160467">
    <property type="entry name" value="PH0987 N-terminal domain-like"/>
    <property type="match status" value="1"/>
</dbReference>
<dbReference type="Pfam" id="PF02682">
    <property type="entry name" value="CT_C_D"/>
    <property type="match status" value="1"/>
</dbReference>
<evidence type="ECO:0000256" key="3">
    <source>
        <dbReference type="ARBA" id="ARBA00022840"/>
    </source>
</evidence>
<dbReference type="Gene3D" id="3.30.1360.40">
    <property type="match status" value="1"/>
</dbReference>
<feature type="domain" description="Carboxyltransferase" evidence="5">
    <location>
        <begin position="240"/>
        <end position="528"/>
    </location>
</feature>
<evidence type="ECO:0000259" key="4">
    <source>
        <dbReference type="SMART" id="SM00796"/>
    </source>
</evidence>
<dbReference type="InterPro" id="IPR029000">
    <property type="entry name" value="Cyclophilin-like_dom_sf"/>
</dbReference>
<dbReference type="Gene3D" id="2.40.100.10">
    <property type="entry name" value="Cyclophilin-like"/>
    <property type="match status" value="2"/>
</dbReference>
<dbReference type="Proteomes" id="UP000373449">
    <property type="component" value="Unassembled WGS sequence"/>
</dbReference>
<accession>A0A484ZIE5</accession>
<feature type="domain" description="Carboxyltransferase" evidence="4">
    <location>
        <begin position="4"/>
        <end position="202"/>
    </location>
</feature>
<keyword evidence="1" id="KW-0547">Nucleotide-binding</keyword>
<protein>
    <submittedName>
        <fullName evidence="6">Sporulation inhibitor kipI</fullName>
    </submittedName>
</protein>
<evidence type="ECO:0000256" key="1">
    <source>
        <dbReference type="ARBA" id="ARBA00022741"/>
    </source>
</evidence>
<dbReference type="SMART" id="SM00797">
    <property type="entry name" value="AHS2"/>
    <property type="match status" value="1"/>
</dbReference>
<dbReference type="EMBL" id="CAADJA010000002">
    <property type="protein sequence ID" value="VFS48252.1"/>
    <property type="molecule type" value="Genomic_DNA"/>
</dbReference>
<dbReference type="InterPro" id="IPR052708">
    <property type="entry name" value="PxpC"/>
</dbReference>
<dbReference type="InterPro" id="IPR010016">
    <property type="entry name" value="PxpB"/>
</dbReference>
<sequence length="543" mass="58724">MIQVVIQTLGEGALTLNAGTNVSLQCQQRIWAMAQQVRLWPCVYDVVPGMNNMTVLFDPLNADAGLLTEQLRLLWDAPAVNKLSGRDIEIPVNYGGDSGPDLESVARHTGLPPMEVVKRHTAADYIVYFIGFQPGFPYLGGLDPQLNTPRRAEPRLVVPAGSVGIGGSQTGIYPAASPGGWQLIGRSDVRLFDPDSDLPTLLQPGDRVHFTGPRGVVVIHILRAGRINSVQDSGRRGFRHLGICRSGALDRIAMAIANLLVGNSRNAAVIEFTLGPCEIEFTADCRIALAGANFAATLDSTALLPWWSVNVRAGQILRLSAAARHGMRSYLAVSGGVDAAVQLDSLATDLQAGFGGHHGRALNDGDRLAVGQLTPSNIAIQGTNSFGVRPPYWYQHGDVDGITVRVIPGPEYSQFSEEAQQKFWNHRWLLTSQSNRMGFRLNGEALTLKQPCELLSHGVVPGVIQVPANGQPIVLMADAQTTGGYPKIGVVIEADISKLAQLRFNRTIKFVECDIAQAREALRQDDVYLRQIEMATGWLPAAK</sequence>
<dbReference type="InterPro" id="IPR003833">
    <property type="entry name" value="CT_C_D"/>
</dbReference>
<proteinExistence type="predicted"/>
<dbReference type="InterPro" id="IPR003778">
    <property type="entry name" value="CT_A_B"/>
</dbReference>
<reference evidence="6 7" key="1">
    <citation type="submission" date="2019-03" db="EMBL/GenBank/DDBJ databases">
        <authorList>
            <consortium name="Pathogen Informatics"/>
        </authorList>
    </citation>
    <scope>NUCLEOTIDE SEQUENCE [LARGE SCALE GENOMIC DNA]</scope>
    <source>
        <strain evidence="6 7">NCTC12282</strain>
    </source>
</reference>
<keyword evidence="2" id="KW-0378">Hydrolase</keyword>
<name>A0A484ZIE5_9GAMM</name>
<dbReference type="GO" id="GO:0016787">
    <property type="term" value="F:hydrolase activity"/>
    <property type="evidence" value="ECO:0007669"/>
    <property type="project" value="UniProtKB-KW"/>
</dbReference>
<organism evidence="6 7">
    <name type="scientific">Budvicia aquatica</name>
    <dbReference type="NCBI Taxonomy" id="82979"/>
    <lineage>
        <taxon>Bacteria</taxon>
        <taxon>Pseudomonadati</taxon>
        <taxon>Pseudomonadota</taxon>
        <taxon>Gammaproteobacteria</taxon>
        <taxon>Enterobacterales</taxon>
        <taxon>Budviciaceae</taxon>
        <taxon>Budvicia</taxon>
    </lineage>
</organism>
<keyword evidence="3" id="KW-0067">ATP-binding</keyword>
<dbReference type="GO" id="GO:0005524">
    <property type="term" value="F:ATP binding"/>
    <property type="evidence" value="ECO:0007669"/>
    <property type="project" value="UniProtKB-KW"/>
</dbReference>
<dbReference type="Pfam" id="PF02626">
    <property type="entry name" value="CT_A_B"/>
    <property type="match status" value="1"/>
</dbReference>
<gene>
    <name evidence="6" type="primary">kipI</name>
    <name evidence="6" type="ORF">NCTC12282_03103</name>
</gene>
<evidence type="ECO:0000313" key="7">
    <source>
        <dbReference type="Proteomes" id="UP000373449"/>
    </source>
</evidence>
<evidence type="ECO:0000259" key="5">
    <source>
        <dbReference type="SMART" id="SM00797"/>
    </source>
</evidence>
<evidence type="ECO:0000313" key="6">
    <source>
        <dbReference type="EMBL" id="VFS48252.1"/>
    </source>
</evidence>
<dbReference type="SMART" id="SM00796">
    <property type="entry name" value="AHS1"/>
    <property type="match status" value="1"/>
</dbReference>
<dbReference type="SUPFAM" id="SSF50891">
    <property type="entry name" value="Cyclophilin-like"/>
    <property type="match status" value="2"/>
</dbReference>
<dbReference type="PANTHER" id="PTHR43309:SF3">
    <property type="entry name" value="5-OXOPROLINASE SUBUNIT C"/>
    <property type="match status" value="1"/>
</dbReference>
<dbReference type="PANTHER" id="PTHR43309">
    <property type="entry name" value="5-OXOPROLINASE SUBUNIT C"/>
    <property type="match status" value="1"/>
</dbReference>